<dbReference type="InterPro" id="IPR025563">
    <property type="entry name" value="DUF4286"/>
</dbReference>
<protein>
    <submittedName>
        <fullName evidence="1">DUF4286 family protein</fullName>
    </submittedName>
</protein>
<reference evidence="1 2" key="1">
    <citation type="submission" date="2020-01" db="EMBL/GenBank/DDBJ databases">
        <authorList>
            <person name="Kim M.K."/>
        </authorList>
    </citation>
    <scope>NUCLEOTIDE SEQUENCE [LARGE SCALE GENOMIC DNA]</scope>
    <source>
        <strain evidence="1 2">BT213</strain>
    </source>
</reference>
<proteinExistence type="predicted"/>
<evidence type="ECO:0000313" key="2">
    <source>
        <dbReference type="Proteomes" id="UP000478546"/>
    </source>
</evidence>
<dbReference type="AlphaFoldDB" id="A0A6B2H3A1"/>
<sequence>MILYNVTVSIDNTVAAEWLQWMKEVHIPEVMGTGYFLGNQICRVMGDDEDSGGTTYAVQYTCRSVEDLQEYQRDHSPALQQKVNDRYAGRYASFRTMLEVVGVNVERKDQE</sequence>
<dbReference type="RefSeq" id="WP_162347010.1">
    <property type="nucleotide sequence ID" value="NZ_JAAEAA010000017.1"/>
</dbReference>
<keyword evidence="2" id="KW-1185">Reference proteome</keyword>
<dbReference type="EMBL" id="JAAEAA010000017">
    <property type="protein sequence ID" value="NDK56881.1"/>
    <property type="molecule type" value="Genomic_DNA"/>
</dbReference>
<dbReference type="Proteomes" id="UP000478546">
    <property type="component" value="Unassembled WGS sequence"/>
</dbReference>
<dbReference type="Pfam" id="PF14114">
    <property type="entry name" value="DUF4286"/>
    <property type="match status" value="1"/>
</dbReference>
<organism evidence="1 2">
    <name type="scientific">Pontibacter fetidus</name>
    <dbReference type="NCBI Taxonomy" id="2700082"/>
    <lineage>
        <taxon>Bacteria</taxon>
        <taxon>Pseudomonadati</taxon>
        <taxon>Bacteroidota</taxon>
        <taxon>Cytophagia</taxon>
        <taxon>Cytophagales</taxon>
        <taxon>Hymenobacteraceae</taxon>
        <taxon>Pontibacter</taxon>
    </lineage>
</organism>
<dbReference type="InterPro" id="IPR011008">
    <property type="entry name" value="Dimeric_a/b-barrel"/>
</dbReference>
<gene>
    <name evidence="1" type="ORF">GWO68_13225</name>
</gene>
<accession>A0A6B2H3A1</accession>
<dbReference type="SUPFAM" id="SSF54909">
    <property type="entry name" value="Dimeric alpha+beta barrel"/>
    <property type="match status" value="1"/>
</dbReference>
<comment type="caution">
    <text evidence="1">The sequence shown here is derived from an EMBL/GenBank/DDBJ whole genome shotgun (WGS) entry which is preliminary data.</text>
</comment>
<name>A0A6B2H3A1_9BACT</name>
<evidence type="ECO:0000313" key="1">
    <source>
        <dbReference type="EMBL" id="NDK56881.1"/>
    </source>
</evidence>